<dbReference type="RefSeq" id="WP_374726694.1">
    <property type="nucleotide sequence ID" value="NZ_JAVDWW010000006.1"/>
</dbReference>
<dbReference type="PANTHER" id="PTHR30204">
    <property type="entry name" value="REDOX-CYCLING DRUG-SENSING TRANSCRIPTIONAL ACTIVATOR SOXR"/>
    <property type="match status" value="1"/>
</dbReference>
<feature type="domain" description="HTH merR-type" evidence="3">
    <location>
        <begin position="30"/>
        <end position="98"/>
    </location>
</feature>
<evidence type="ECO:0000256" key="2">
    <source>
        <dbReference type="SAM" id="MobiDB-lite"/>
    </source>
</evidence>
<dbReference type="Proteomes" id="UP001251217">
    <property type="component" value="Unassembled WGS sequence"/>
</dbReference>
<sequence>MGDKLVTARRREQDGSDRREGHLPGSSQAVYPISVTAELAGIEIHTLRLYEQHGLITPARSAGGTRRYSGDDLARLQRITALTRQGIHLSAIARILDLEDDNSALRAHNTALTAERDQLRDTIGDRQASH</sequence>
<dbReference type="PANTHER" id="PTHR30204:SF58">
    <property type="entry name" value="HTH-TYPE TRANSCRIPTIONAL REGULATOR YFMP"/>
    <property type="match status" value="1"/>
</dbReference>
<reference evidence="4 5" key="1">
    <citation type="submission" date="2023-07" db="EMBL/GenBank/DDBJ databases">
        <title>Sorghum-associated microbial communities from plants grown in Nebraska, USA.</title>
        <authorList>
            <person name="Schachtman D."/>
        </authorList>
    </citation>
    <scope>NUCLEOTIDE SEQUENCE [LARGE SCALE GENOMIC DNA]</scope>
    <source>
        <strain evidence="4 5">4272</strain>
    </source>
</reference>
<proteinExistence type="predicted"/>
<evidence type="ECO:0000259" key="3">
    <source>
        <dbReference type="PROSITE" id="PS50937"/>
    </source>
</evidence>
<protein>
    <submittedName>
        <fullName evidence="4">DNA-binding transcriptional MerR regulator</fullName>
    </submittedName>
</protein>
<dbReference type="SMART" id="SM00422">
    <property type="entry name" value="HTH_MERR"/>
    <property type="match status" value="1"/>
</dbReference>
<evidence type="ECO:0000256" key="1">
    <source>
        <dbReference type="ARBA" id="ARBA00023125"/>
    </source>
</evidence>
<dbReference type="SUPFAM" id="SSF46955">
    <property type="entry name" value="Putative DNA-binding domain"/>
    <property type="match status" value="1"/>
</dbReference>
<dbReference type="InterPro" id="IPR009061">
    <property type="entry name" value="DNA-bd_dom_put_sf"/>
</dbReference>
<dbReference type="Pfam" id="PF13411">
    <property type="entry name" value="MerR_1"/>
    <property type="match status" value="1"/>
</dbReference>
<keyword evidence="1 4" id="KW-0238">DNA-binding</keyword>
<accession>A0ABU1XHI2</accession>
<dbReference type="EMBL" id="JAVDWW010000006">
    <property type="protein sequence ID" value="MDR7170005.1"/>
    <property type="molecule type" value="Genomic_DNA"/>
</dbReference>
<dbReference type="PRINTS" id="PR00040">
    <property type="entry name" value="HTHMERR"/>
</dbReference>
<dbReference type="InterPro" id="IPR047057">
    <property type="entry name" value="MerR_fam"/>
</dbReference>
<feature type="region of interest" description="Disordered" evidence="2">
    <location>
        <begin position="1"/>
        <end position="28"/>
    </location>
</feature>
<dbReference type="GO" id="GO:0003677">
    <property type="term" value="F:DNA binding"/>
    <property type="evidence" value="ECO:0007669"/>
    <property type="project" value="UniProtKB-KW"/>
</dbReference>
<keyword evidence="5" id="KW-1185">Reference proteome</keyword>
<evidence type="ECO:0000313" key="5">
    <source>
        <dbReference type="Proteomes" id="UP001251217"/>
    </source>
</evidence>
<comment type="caution">
    <text evidence="4">The sequence shown here is derived from an EMBL/GenBank/DDBJ whole genome shotgun (WGS) entry which is preliminary data.</text>
</comment>
<dbReference type="InterPro" id="IPR000551">
    <property type="entry name" value="MerR-type_HTH_dom"/>
</dbReference>
<gene>
    <name evidence="4" type="ORF">J2W56_003756</name>
</gene>
<evidence type="ECO:0000313" key="4">
    <source>
        <dbReference type="EMBL" id="MDR7170005.1"/>
    </source>
</evidence>
<dbReference type="PROSITE" id="PS50937">
    <property type="entry name" value="HTH_MERR_2"/>
    <property type="match status" value="1"/>
</dbReference>
<dbReference type="Gene3D" id="1.10.1660.10">
    <property type="match status" value="1"/>
</dbReference>
<name>A0ABU1XHI2_9NOCA</name>
<organism evidence="4 5">
    <name type="scientific">Nocardia kruczakiae</name>
    <dbReference type="NCBI Taxonomy" id="261477"/>
    <lineage>
        <taxon>Bacteria</taxon>
        <taxon>Bacillati</taxon>
        <taxon>Actinomycetota</taxon>
        <taxon>Actinomycetes</taxon>
        <taxon>Mycobacteriales</taxon>
        <taxon>Nocardiaceae</taxon>
        <taxon>Nocardia</taxon>
    </lineage>
</organism>
<feature type="compositionally biased region" description="Basic and acidic residues" evidence="2">
    <location>
        <begin position="9"/>
        <end position="22"/>
    </location>
</feature>